<evidence type="ECO:0000256" key="6">
    <source>
        <dbReference type="SAM" id="MobiDB-lite"/>
    </source>
</evidence>
<keyword evidence="3" id="KW-0235">DNA replication</keyword>
<name>A0A8H5LUQ1_9AGAR</name>
<evidence type="ECO:0008006" key="11">
    <source>
        <dbReference type="Google" id="ProtNLM"/>
    </source>
</evidence>
<organism evidence="9 10">
    <name type="scientific">Tetrapyrgos nigripes</name>
    <dbReference type="NCBI Taxonomy" id="182062"/>
    <lineage>
        <taxon>Eukaryota</taxon>
        <taxon>Fungi</taxon>
        <taxon>Dikarya</taxon>
        <taxon>Basidiomycota</taxon>
        <taxon>Agaricomycotina</taxon>
        <taxon>Agaricomycetes</taxon>
        <taxon>Agaricomycetidae</taxon>
        <taxon>Agaricales</taxon>
        <taxon>Marasmiineae</taxon>
        <taxon>Marasmiaceae</taxon>
        <taxon>Tetrapyrgos</taxon>
    </lineage>
</organism>
<dbReference type="OrthoDB" id="343623at2759"/>
<feature type="region of interest" description="Disordered" evidence="6">
    <location>
        <begin position="1"/>
        <end position="105"/>
    </location>
</feature>
<keyword evidence="4" id="KW-0238">DNA-binding</keyword>
<keyword evidence="5" id="KW-0539">Nucleus</keyword>
<dbReference type="InterPro" id="IPR016527">
    <property type="entry name" value="ORC4"/>
</dbReference>
<evidence type="ECO:0000313" key="10">
    <source>
        <dbReference type="Proteomes" id="UP000559256"/>
    </source>
</evidence>
<dbReference type="InterPro" id="IPR041664">
    <property type="entry name" value="AAA_16"/>
</dbReference>
<comment type="similarity">
    <text evidence="2">Belongs to the ORC4 family.</text>
</comment>
<keyword evidence="10" id="KW-1185">Reference proteome</keyword>
<proteinExistence type="inferred from homology"/>
<evidence type="ECO:0000313" key="9">
    <source>
        <dbReference type="EMBL" id="KAF5370134.1"/>
    </source>
</evidence>
<dbReference type="InterPro" id="IPR027417">
    <property type="entry name" value="P-loop_NTPase"/>
</dbReference>
<feature type="domain" description="Origin recognition complex subunit 4 C-terminal" evidence="8">
    <location>
        <begin position="355"/>
        <end position="553"/>
    </location>
</feature>
<dbReference type="Pfam" id="PF13191">
    <property type="entry name" value="AAA_16"/>
    <property type="match status" value="1"/>
</dbReference>
<reference evidence="9 10" key="1">
    <citation type="journal article" date="2020" name="ISME J.">
        <title>Uncovering the hidden diversity of litter-decomposition mechanisms in mushroom-forming fungi.</title>
        <authorList>
            <person name="Floudas D."/>
            <person name="Bentzer J."/>
            <person name="Ahren D."/>
            <person name="Johansson T."/>
            <person name="Persson P."/>
            <person name="Tunlid A."/>
        </authorList>
    </citation>
    <scope>NUCLEOTIDE SEQUENCE [LARGE SCALE GENOMIC DNA]</scope>
    <source>
        <strain evidence="9 10">CBS 291.85</strain>
    </source>
</reference>
<sequence length="569" mass="63243">MKRKAGAALRQPPAKRATRSSAAQNDPDPSHSDDQLDCIPTTRRSTKRVQFHPPALPSPPRPEPSPVKPQATIKRPSRASPKKPAQLETPSLTPPPRPASPTKKALAHLPPHLHESLDRQKSAILQNLHSPALIHDYDEEDEEQDAPANLLAAQHVGDLLKGTTERGEGNSCLLLGPRASGKTKVIEQCISELSQEPIVVHLSGWIHHNDRLAMREIAYQLNQQTSASFLPEGLEVDGDAENPFMDDTVSGLDSIPTAHLHALISCIPTLPRPTIVILDGFDLFTLHPRQSLLYSLLDTVQSLRMGPGIKGLAVVGLTSRMDTINLLEKRVKSRFSGRMIRTAPPRKPAEWTHTARAMLMPKIEVDSMDVKDEFTELWKTRVDDFLADPKIARIFEETFSVTRDLRTLSRLLIQPVLSLTPNSPWLTSEQLERSAVAQRIRPEYPELHKLTYPSLCLLVASVHAETAGYPAVTFEMLHEYICTRIRTSSSAPVQINGRSIGMVKIPRLVLLSTFEKLVSAKMFVATAAHSLTIGKEFVRYRCAIHRQDIKQAIDKSGQTNLKTWLNKAS</sequence>
<accession>A0A8H5LUQ1</accession>
<dbReference type="EMBL" id="JAACJM010000012">
    <property type="protein sequence ID" value="KAF5370134.1"/>
    <property type="molecule type" value="Genomic_DNA"/>
</dbReference>
<comment type="subcellular location">
    <subcellularLocation>
        <location evidence="1">Nucleus</location>
    </subcellularLocation>
</comment>
<evidence type="ECO:0000259" key="7">
    <source>
        <dbReference type="Pfam" id="PF13191"/>
    </source>
</evidence>
<dbReference type="Pfam" id="PF14629">
    <property type="entry name" value="ORC4_C"/>
    <property type="match status" value="1"/>
</dbReference>
<dbReference type="Proteomes" id="UP000559256">
    <property type="component" value="Unassembled WGS sequence"/>
</dbReference>
<evidence type="ECO:0000256" key="1">
    <source>
        <dbReference type="ARBA" id="ARBA00004123"/>
    </source>
</evidence>
<dbReference type="SUPFAM" id="SSF52540">
    <property type="entry name" value="P-loop containing nucleoside triphosphate hydrolases"/>
    <property type="match status" value="1"/>
</dbReference>
<comment type="caution">
    <text evidence="9">The sequence shown here is derived from an EMBL/GenBank/DDBJ whole genome shotgun (WGS) entry which is preliminary data.</text>
</comment>
<dbReference type="Gene3D" id="3.40.50.300">
    <property type="entry name" value="P-loop containing nucleotide triphosphate hydrolases"/>
    <property type="match status" value="1"/>
</dbReference>
<dbReference type="AlphaFoldDB" id="A0A8H5LUQ1"/>
<dbReference type="PANTHER" id="PTHR12087:SF0">
    <property type="entry name" value="ORIGIN RECOGNITION COMPLEX SUBUNIT 4"/>
    <property type="match status" value="1"/>
</dbReference>
<evidence type="ECO:0000259" key="8">
    <source>
        <dbReference type="Pfam" id="PF14629"/>
    </source>
</evidence>
<dbReference type="PANTHER" id="PTHR12087">
    <property type="entry name" value="ORIGIN RECOGNITION COMPLEX SUBUNIT 4"/>
    <property type="match status" value="1"/>
</dbReference>
<dbReference type="GO" id="GO:0003688">
    <property type="term" value="F:DNA replication origin binding"/>
    <property type="evidence" value="ECO:0007669"/>
    <property type="project" value="TreeGrafter"/>
</dbReference>
<protein>
    <recommendedName>
        <fullName evidence="11">Origin recognition complex subunit 4</fullName>
    </recommendedName>
</protein>
<evidence type="ECO:0000256" key="3">
    <source>
        <dbReference type="ARBA" id="ARBA00022705"/>
    </source>
</evidence>
<evidence type="ECO:0000256" key="2">
    <source>
        <dbReference type="ARBA" id="ARBA00005334"/>
    </source>
</evidence>
<evidence type="ECO:0000256" key="4">
    <source>
        <dbReference type="ARBA" id="ARBA00023125"/>
    </source>
</evidence>
<dbReference type="GO" id="GO:0005664">
    <property type="term" value="C:nuclear origin of replication recognition complex"/>
    <property type="evidence" value="ECO:0007669"/>
    <property type="project" value="TreeGrafter"/>
</dbReference>
<gene>
    <name evidence="9" type="ORF">D9758_001020</name>
</gene>
<feature type="domain" description="Orc1-like AAA ATPase" evidence="7">
    <location>
        <begin position="159"/>
        <end position="302"/>
    </location>
</feature>
<dbReference type="GO" id="GO:0006270">
    <property type="term" value="P:DNA replication initiation"/>
    <property type="evidence" value="ECO:0007669"/>
    <property type="project" value="TreeGrafter"/>
</dbReference>
<evidence type="ECO:0000256" key="5">
    <source>
        <dbReference type="ARBA" id="ARBA00023242"/>
    </source>
</evidence>
<dbReference type="InterPro" id="IPR032705">
    <property type="entry name" value="ORC4_C"/>
</dbReference>
<feature type="compositionally biased region" description="Pro residues" evidence="6">
    <location>
        <begin position="54"/>
        <end position="67"/>
    </location>
</feature>